<feature type="coiled-coil region" evidence="1">
    <location>
        <begin position="202"/>
        <end position="267"/>
    </location>
</feature>
<dbReference type="AlphaFoldDB" id="A0A1Q3A8L1"/>
<evidence type="ECO:0000256" key="2">
    <source>
        <dbReference type="SAM" id="MobiDB-lite"/>
    </source>
</evidence>
<accession>A0A1Q3A8L1</accession>
<evidence type="ECO:0000313" key="4">
    <source>
        <dbReference type="Proteomes" id="UP000187013"/>
    </source>
</evidence>
<feature type="coiled-coil region" evidence="1">
    <location>
        <begin position="291"/>
        <end position="399"/>
    </location>
</feature>
<keyword evidence="1" id="KW-0175">Coiled coil</keyword>
<reference evidence="3 4" key="1">
    <citation type="submission" date="2016-08" db="EMBL/GenBank/DDBJ databases">
        <title>Draft genome sequence of allopolyploid Zygosaccharomyces rouxii.</title>
        <authorList>
            <person name="Watanabe J."/>
            <person name="Uehara K."/>
            <person name="Mogi Y."/>
            <person name="Tsukioka Y."/>
        </authorList>
    </citation>
    <scope>NUCLEOTIDE SEQUENCE [LARGE SCALE GENOMIC DNA]</scope>
    <source>
        <strain evidence="3 4">NBRC 110957</strain>
    </source>
</reference>
<sequence length="827" mass="95539">MSVATSNIANQPIVTSVSFERIEFPTNGGCKVGQETVKKLVVTPSYGVKNSNPIIEEAIDGFQFLYSEPKSKDSKIKFGESRTITFDVEEEVDQLVSKDKSAEVWAKREDPIKAILKPGPVFVHDSELLETDDISSLDEYDEKVLENASNQDVITLLQRIFTLHGIPTCEIKQDLLETLQILALGVVKSFKQREQCYKYVGRKECTEELDEIEYMNDNLKCELANLNKKLNNERVKWEVVDEIFAENDSLKVKVEELMSTKQQLSEELQHAPKWEDVDGLLEEDKQLNSKIDQLTSLNVDLKKKYAQIEITTSKLTGEYERDREELISSKKSVQVELEETSTKLNESTQQMAELRKEKDMLNTELCICTKNVENATIKLEEMEEHVQDLSKIVEDYRKKNFESFQSHPRLIEKLDRSAVKLRNVELANVELVSASANLTSKLHGMKRTVDCLTSENIGMKKKMKLMKKKAYNRFFDENVSLSSRNEEFAKKLEQALKKLEEFGNLQKDYEALSSKNNGLAANRDDLILMNKNLTQRLEAESWRAKQLEGDFTAAQDKIVLLDINLRREGQWHETLSQETGAEVCQLKNLRQKDISRVVRLCHELGSAERGLVKSLRTIGQTRHDNENDKQLVQDSGRRRSEGQPSSQDFNSLQNERATLLRKCSELEFELSKLQTENVELRGYKKDYSLFDEKYEWLESIALSLRQVKKCSDDQIKDLQRKLKDAKNTIDLMEKAKLNCERRPQELQIQLHQLKLHNFELCQRFSKKDRELQESFHKMREMAVMLRSTMSLAKTLDPSDEVTLVEPNNSAESTLKTFLPLKWWKTST</sequence>
<name>A0A1Q3A8L1_ZYGRO</name>
<dbReference type="Proteomes" id="UP000187013">
    <property type="component" value="Unassembled WGS sequence"/>
</dbReference>
<gene>
    <name evidence="3" type="ORF">ZYGR_0AG00760</name>
</gene>
<dbReference type="OrthoDB" id="2018427at2759"/>
<feature type="compositionally biased region" description="Polar residues" evidence="2">
    <location>
        <begin position="642"/>
        <end position="651"/>
    </location>
</feature>
<feature type="region of interest" description="Disordered" evidence="2">
    <location>
        <begin position="622"/>
        <end position="651"/>
    </location>
</feature>
<protein>
    <submittedName>
        <fullName evidence="3">Uncharacterized protein</fullName>
    </submittedName>
</protein>
<proteinExistence type="predicted"/>
<feature type="compositionally biased region" description="Basic and acidic residues" evidence="2">
    <location>
        <begin position="622"/>
        <end position="641"/>
    </location>
</feature>
<comment type="caution">
    <text evidence="3">The sequence shown here is derived from an EMBL/GenBank/DDBJ whole genome shotgun (WGS) entry which is preliminary data.</text>
</comment>
<dbReference type="EMBL" id="BDGX01000033">
    <property type="protein sequence ID" value="GAV52085.1"/>
    <property type="molecule type" value="Genomic_DNA"/>
</dbReference>
<feature type="coiled-coil region" evidence="1">
    <location>
        <begin position="708"/>
        <end position="742"/>
    </location>
</feature>
<evidence type="ECO:0000313" key="3">
    <source>
        <dbReference type="EMBL" id="GAV52085.1"/>
    </source>
</evidence>
<organism evidence="3 4">
    <name type="scientific">Zygosaccharomyces rouxii</name>
    <dbReference type="NCBI Taxonomy" id="4956"/>
    <lineage>
        <taxon>Eukaryota</taxon>
        <taxon>Fungi</taxon>
        <taxon>Dikarya</taxon>
        <taxon>Ascomycota</taxon>
        <taxon>Saccharomycotina</taxon>
        <taxon>Saccharomycetes</taxon>
        <taxon>Saccharomycetales</taxon>
        <taxon>Saccharomycetaceae</taxon>
        <taxon>Zygosaccharomyces</taxon>
    </lineage>
</organism>
<evidence type="ECO:0000256" key="1">
    <source>
        <dbReference type="SAM" id="Coils"/>
    </source>
</evidence>